<proteinExistence type="inferred from homology"/>
<feature type="transmembrane region" description="Helical" evidence="7">
    <location>
        <begin position="116"/>
        <end position="137"/>
    </location>
</feature>
<dbReference type="InterPro" id="IPR050799">
    <property type="entry name" value="ZIP_Transporter"/>
</dbReference>
<keyword evidence="9" id="KW-1185">Reference proteome</keyword>
<evidence type="ECO:0000256" key="7">
    <source>
        <dbReference type="SAM" id="Phobius"/>
    </source>
</evidence>
<evidence type="ECO:0000256" key="5">
    <source>
        <dbReference type="ARBA" id="ARBA00023136"/>
    </source>
</evidence>
<dbReference type="InterPro" id="IPR003689">
    <property type="entry name" value="ZIP"/>
</dbReference>
<dbReference type="PANTHER" id="PTHR12191:SF2">
    <property type="entry name" value="METAL CATION SYMPORTER ZIP8"/>
    <property type="match status" value="1"/>
</dbReference>
<feature type="transmembrane region" description="Helical" evidence="7">
    <location>
        <begin position="467"/>
        <end position="491"/>
    </location>
</feature>
<feature type="transmembrane region" description="Helical" evidence="7">
    <location>
        <begin position="149"/>
        <end position="167"/>
    </location>
</feature>
<keyword evidence="4 7" id="KW-1133">Transmembrane helix</keyword>
<gene>
    <name evidence="8" type="primary">Slc39a8</name>
    <name evidence="8" type="ORF">WISP_117688</name>
</gene>
<evidence type="ECO:0000256" key="1">
    <source>
        <dbReference type="ARBA" id="ARBA00004141"/>
    </source>
</evidence>
<dbReference type="Pfam" id="PF02535">
    <property type="entry name" value="Zip"/>
    <property type="match status" value="1"/>
</dbReference>
<evidence type="ECO:0000256" key="4">
    <source>
        <dbReference type="ARBA" id="ARBA00022989"/>
    </source>
</evidence>
<comment type="subcellular location">
    <subcellularLocation>
        <location evidence="1">Membrane</location>
        <topology evidence="1">Multi-pass membrane protein</topology>
    </subcellularLocation>
</comment>
<name>A0ABQ9CTE7_9PASS</name>
<feature type="transmembrane region" description="Helical" evidence="7">
    <location>
        <begin position="382"/>
        <end position="404"/>
    </location>
</feature>
<comment type="caution">
    <text evidence="8">The sequence shown here is derived from an EMBL/GenBank/DDBJ whole genome shotgun (WGS) entry which is preliminary data.</text>
</comment>
<dbReference type="PANTHER" id="PTHR12191">
    <property type="entry name" value="SOLUTE CARRIER FAMILY 39"/>
    <property type="match status" value="1"/>
</dbReference>
<organism evidence="8 9">
    <name type="scientific">Willisornis vidua</name>
    <name type="common">Xingu scale-backed antbird</name>
    <dbReference type="NCBI Taxonomy" id="1566151"/>
    <lineage>
        <taxon>Eukaryota</taxon>
        <taxon>Metazoa</taxon>
        <taxon>Chordata</taxon>
        <taxon>Craniata</taxon>
        <taxon>Vertebrata</taxon>
        <taxon>Euteleostomi</taxon>
        <taxon>Archelosauria</taxon>
        <taxon>Archosauria</taxon>
        <taxon>Dinosauria</taxon>
        <taxon>Saurischia</taxon>
        <taxon>Theropoda</taxon>
        <taxon>Coelurosauria</taxon>
        <taxon>Aves</taxon>
        <taxon>Neognathae</taxon>
        <taxon>Neoaves</taxon>
        <taxon>Telluraves</taxon>
        <taxon>Australaves</taxon>
        <taxon>Passeriformes</taxon>
        <taxon>Thamnophilidae</taxon>
        <taxon>Willisornis</taxon>
    </lineage>
</organism>
<evidence type="ECO:0000313" key="8">
    <source>
        <dbReference type="EMBL" id="KAJ7408912.1"/>
    </source>
</evidence>
<dbReference type="Proteomes" id="UP001145742">
    <property type="component" value="Unassembled WGS sequence"/>
</dbReference>
<evidence type="ECO:0000313" key="9">
    <source>
        <dbReference type="Proteomes" id="UP001145742"/>
    </source>
</evidence>
<reference evidence="8" key="1">
    <citation type="submission" date="2019-10" db="EMBL/GenBank/DDBJ databases">
        <authorList>
            <person name="Soares A.E.R."/>
            <person name="Aleixo A."/>
            <person name="Schneider P."/>
            <person name="Miyaki C.Y."/>
            <person name="Schneider M.P."/>
            <person name="Mello C."/>
            <person name="Vasconcelos A.T.R."/>
        </authorList>
    </citation>
    <scope>NUCLEOTIDE SEQUENCE</scope>
    <source>
        <tissue evidence="8">Muscle</tissue>
    </source>
</reference>
<evidence type="ECO:0000256" key="6">
    <source>
        <dbReference type="SAM" id="MobiDB-lite"/>
    </source>
</evidence>
<evidence type="ECO:0000256" key="3">
    <source>
        <dbReference type="ARBA" id="ARBA00022692"/>
    </source>
</evidence>
<keyword evidence="5 7" id="KW-0472">Membrane</keyword>
<sequence length="496" mass="54198">MEMLLPRAAAATSFADDVLRVFGANHSLSAGQLSALLQQLGAAPALGSALPLHHLHHNQCLTSEEIFSLHGIPNNSYISNSSFSTICPAVLQQLFFHPCDHQEDFEDTSKPHSVQVWGFGFLAVTIINLASLLGLILTPLLKKSYFPKVLTYFVGLAIGTLFSNAIFQLIPEAFGFDPKVDNYVEKAVAVFGGFYILFFVERILKVVLKIYDKTGHNYFENGEENHSQDKTNPPKPPSSNGGACYANSAVVESNGNLGFDSISVVSAQEEATQSSLCKCLKGGPLSKIGTIAWMVTLSDAVHNFIDGLAIGASFTLSLLQGLSTSIAILCEEFPHELGDFVILLNAGMSTRQALFFNFLSACSCYIGLAFGILVGNNFAPNIIFAIAGGMFLYISLADMVFGFYQLLNLNFSSPENSELGYSSVLYRDLAFCFLFRFSHTSDLLVQEQFPEMNDMLRDKVTGRKMDLTFFLIQNAGLLTGFTAILMITLYAENIEL</sequence>
<feature type="transmembrane region" description="Helical" evidence="7">
    <location>
        <begin position="354"/>
        <end position="376"/>
    </location>
</feature>
<feature type="region of interest" description="Disordered" evidence="6">
    <location>
        <begin position="221"/>
        <end position="240"/>
    </location>
</feature>
<dbReference type="EMBL" id="WHWB01034509">
    <property type="protein sequence ID" value="KAJ7408912.1"/>
    <property type="molecule type" value="Genomic_DNA"/>
</dbReference>
<keyword evidence="3 7" id="KW-0812">Transmembrane</keyword>
<protein>
    <submittedName>
        <fullName evidence="8">Zinc transporter ZIP8</fullName>
    </submittedName>
</protein>
<accession>A0ABQ9CTE7</accession>
<comment type="similarity">
    <text evidence="2">Belongs to the ZIP transporter (TC 2.A.5) family.</text>
</comment>
<evidence type="ECO:0000256" key="2">
    <source>
        <dbReference type="ARBA" id="ARBA00006939"/>
    </source>
</evidence>
<feature type="transmembrane region" description="Helical" evidence="7">
    <location>
        <begin position="187"/>
        <end position="204"/>
    </location>
</feature>